<accession>A0A511N3N0</accession>
<dbReference type="PANTHER" id="PTHR43302">
    <property type="entry name" value="TRANSPORTER ARSB-RELATED"/>
    <property type="match status" value="1"/>
</dbReference>
<keyword evidence="8" id="KW-1185">Reference proteome</keyword>
<keyword evidence="6" id="KW-0813">Transport</keyword>
<sequence>MLLALILFLVTLALVILQPFKLSIGWSASIGAAIALLLGLVTLQDVQTVWGLIWNATITFIALIVISMLLDEAGFFRWAALHVSRWGKGSGRRLFVLMVVLGAVVTSVFANDGAALILTPIMLEILFALGFTGVTALAFVMAVGFIADATSLPLIISNLTNIITADYFSISFEQYASVMFWVNLASLAGSLGLLYWIYRKSIPARYDMQNLPDPQSAIRSRGVFLSGWAVLLVLLVGYFSAERFHIPVSFITVAGAIWLWIVAGRSRNLSTRKVLKSAPWHIVIFSLGMYLVVYGLKNQGLTDLISRLLEQMGSNLWTGTLGAGFLIALLSSLMNNLPTVLIGALSIDGAQVSQTVKEGMIYANVVGSDLGPKITPIGSLATLLWMHVLSQKGIQVTWGYYFRIGILLTLPVLLLTLVVLVVVLQ</sequence>
<comment type="caution">
    <text evidence="6">Lacks conserved residue(s) required for the propagation of feature annotation.</text>
</comment>
<keyword evidence="2" id="KW-1003">Cell membrane</keyword>
<comment type="subcellular location">
    <subcellularLocation>
        <location evidence="1 6">Cell membrane</location>
        <topology evidence="1 6">Multi-pass membrane protein</topology>
    </subcellularLocation>
</comment>
<evidence type="ECO:0000313" key="8">
    <source>
        <dbReference type="Proteomes" id="UP000321306"/>
    </source>
</evidence>
<feature type="transmembrane region" description="Helical" evidence="6">
    <location>
        <begin position="244"/>
        <end position="262"/>
    </location>
</feature>
<gene>
    <name evidence="7" type="ORF">DC3_26260</name>
</gene>
<dbReference type="GO" id="GO:0008490">
    <property type="term" value="F:arsenite secondary active transmembrane transporter activity"/>
    <property type="evidence" value="ECO:0007669"/>
    <property type="project" value="TreeGrafter"/>
</dbReference>
<evidence type="ECO:0000256" key="2">
    <source>
        <dbReference type="ARBA" id="ARBA00022475"/>
    </source>
</evidence>
<dbReference type="GO" id="GO:0046685">
    <property type="term" value="P:response to arsenic-containing substance"/>
    <property type="evidence" value="ECO:0007669"/>
    <property type="project" value="UniProtKB-KW"/>
</dbReference>
<dbReference type="EMBL" id="BJXB01000011">
    <property type="protein sequence ID" value="GEM46991.1"/>
    <property type="molecule type" value="Genomic_DNA"/>
</dbReference>
<evidence type="ECO:0000256" key="6">
    <source>
        <dbReference type="RuleBase" id="RU004993"/>
    </source>
</evidence>
<dbReference type="OrthoDB" id="9774335at2"/>
<keyword evidence="3 6" id="KW-0812">Transmembrane</keyword>
<feature type="transmembrane region" description="Helical" evidence="6">
    <location>
        <begin position="274"/>
        <end position="296"/>
    </location>
</feature>
<feature type="transmembrane region" description="Helical" evidence="6">
    <location>
        <begin position="218"/>
        <end position="238"/>
    </location>
</feature>
<evidence type="ECO:0000256" key="1">
    <source>
        <dbReference type="ARBA" id="ARBA00004651"/>
    </source>
</evidence>
<evidence type="ECO:0000256" key="3">
    <source>
        <dbReference type="ARBA" id="ARBA00022692"/>
    </source>
</evidence>
<evidence type="ECO:0000256" key="4">
    <source>
        <dbReference type="ARBA" id="ARBA00022989"/>
    </source>
</evidence>
<dbReference type="RefSeq" id="WP_146884891.1">
    <property type="nucleotide sequence ID" value="NZ_BJXB01000011.1"/>
</dbReference>
<keyword evidence="6" id="KW-0059">Arsenical resistance</keyword>
<comment type="function">
    <text evidence="6">Involved in arsenical resistance. Thought to form the channel of an arsenite pump.</text>
</comment>
<dbReference type="CDD" id="cd01118">
    <property type="entry name" value="ArsB_permease"/>
    <property type="match status" value="1"/>
</dbReference>
<dbReference type="PRINTS" id="PR00758">
    <property type="entry name" value="ARSENICPUMP"/>
</dbReference>
<protein>
    <recommendedName>
        <fullName evidence="6">Arsenical pump membrane protein</fullName>
    </recommendedName>
</protein>
<organism evidence="7 8">
    <name type="scientific">Deinococcus cellulosilyticus (strain DSM 18568 / NBRC 106333 / KACC 11606 / 5516J-15)</name>
    <dbReference type="NCBI Taxonomy" id="1223518"/>
    <lineage>
        <taxon>Bacteria</taxon>
        <taxon>Thermotogati</taxon>
        <taxon>Deinococcota</taxon>
        <taxon>Deinococci</taxon>
        <taxon>Deinococcales</taxon>
        <taxon>Deinococcaceae</taxon>
        <taxon>Deinococcus</taxon>
    </lineage>
</organism>
<proteinExistence type="inferred from homology"/>
<feature type="transmembrane region" description="Helical" evidence="6">
    <location>
        <begin position="400"/>
        <end position="424"/>
    </location>
</feature>
<dbReference type="PANTHER" id="PTHR43302:SF5">
    <property type="entry name" value="TRANSPORTER ARSB-RELATED"/>
    <property type="match status" value="1"/>
</dbReference>
<evidence type="ECO:0000313" key="7">
    <source>
        <dbReference type="EMBL" id="GEM46991.1"/>
    </source>
</evidence>
<feature type="transmembrane region" description="Helical" evidence="6">
    <location>
        <begin position="51"/>
        <end position="70"/>
    </location>
</feature>
<keyword evidence="5 6" id="KW-0472">Membrane</keyword>
<feature type="transmembrane region" description="Helical" evidence="6">
    <location>
        <begin position="125"/>
        <end position="147"/>
    </location>
</feature>
<comment type="caution">
    <text evidence="7">The sequence shown here is derived from an EMBL/GenBank/DDBJ whole genome shotgun (WGS) entry which is preliminary data.</text>
</comment>
<feature type="transmembrane region" description="Helical" evidence="6">
    <location>
        <begin position="316"/>
        <end position="334"/>
    </location>
</feature>
<dbReference type="NCBIfam" id="TIGR00935">
    <property type="entry name" value="2a45"/>
    <property type="match status" value="1"/>
</dbReference>
<dbReference type="AlphaFoldDB" id="A0A511N3N0"/>
<dbReference type="InterPro" id="IPR000802">
    <property type="entry name" value="Arsenical_pump_ArsB"/>
</dbReference>
<comment type="similarity">
    <text evidence="6">Belongs to the ArsB family.</text>
</comment>
<evidence type="ECO:0000256" key="5">
    <source>
        <dbReference type="ARBA" id="ARBA00023136"/>
    </source>
</evidence>
<dbReference type="NCBIfam" id="NF011980">
    <property type="entry name" value="PRK15445.1"/>
    <property type="match status" value="1"/>
</dbReference>
<name>A0A511N3N0_DEIC1</name>
<dbReference type="GO" id="GO:0042960">
    <property type="term" value="F:antimonite secondary active transmembrane transporter activity"/>
    <property type="evidence" value="ECO:0007669"/>
    <property type="project" value="TreeGrafter"/>
</dbReference>
<reference evidence="7 8" key="1">
    <citation type="submission" date="2019-07" db="EMBL/GenBank/DDBJ databases">
        <title>Whole genome shotgun sequence of Deinococcus cellulosilyticus NBRC 106333.</title>
        <authorList>
            <person name="Hosoyama A."/>
            <person name="Uohara A."/>
            <person name="Ohji S."/>
            <person name="Ichikawa N."/>
        </authorList>
    </citation>
    <scope>NUCLEOTIDE SEQUENCE [LARGE SCALE GENOMIC DNA]</scope>
    <source>
        <strain evidence="7 8">NBRC 106333</strain>
    </source>
</reference>
<feature type="transmembrane region" description="Helical" evidence="6">
    <location>
        <begin position="178"/>
        <end position="198"/>
    </location>
</feature>
<dbReference type="GO" id="GO:0005886">
    <property type="term" value="C:plasma membrane"/>
    <property type="evidence" value="ECO:0007669"/>
    <property type="project" value="UniProtKB-SubCell"/>
</dbReference>
<keyword evidence="4 6" id="KW-1133">Transmembrane helix</keyword>
<dbReference type="Proteomes" id="UP000321306">
    <property type="component" value="Unassembled WGS sequence"/>
</dbReference>
<dbReference type="Pfam" id="PF02040">
    <property type="entry name" value="ArsB"/>
    <property type="match status" value="1"/>
</dbReference>
<feature type="transmembrane region" description="Helical" evidence="6">
    <location>
        <begin position="94"/>
        <end position="119"/>
    </location>
</feature>